<dbReference type="EMBL" id="NBXB01000021">
    <property type="protein sequence ID" value="RFA15074.1"/>
    <property type="molecule type" value="Genomic_DNA"/>
</dbReference>
<accession>A0A3E0VYA0</accession>
<name>A0A3E0VYA0_9MICO</name>
<dbReference type="PANTHER" id="PTHR43362">
    <property type="entry name" value="MANNITOL DEHYDROGENASE DSF1-RELATED"/>
    <property type="match status" value="1"/>
</dbReference>
<dbReference type="AlphaFoldDB" id="A0A3E0VYA0"/>
<dbReference type="PRINTS" id="PR00084">
    <property type="entry name" value="MTLDHDRGNASE"/>
</dbReference>
<evidence type="ECO:0000256" key="6">
    <source>
        <dbReference type="ARBA" id="ARBA00048615"/>
    </source>
</evidence>
<dbReference type="InterPro" id="IPR013118">
    <property type="entry name" value="Mannitol_DH_C"/>
</dbReference>
<dbReference type="InterPro" id="IPR008927">
    <property type="entry name" value="6-PGluconate_DH-like_C_sf"/>
</dbReference>
<comment type="caution">
    <text evidence="9">The sequence shown here is derived from an EMBL/GenBank/DDBJ whole genome shotgun (WGS) entry which is preliminary data.</text>
</comment>
<evidence type="ECO:0000259" key="7">
    <source>
        <dbReference type="Pfam" id="PF01232"/>
    </source>
</evidence>
<evidence type="ECO:0000256" key="4">
    <source>
        <dbReference type="ARBA" id="ARBA00023002"/>
    </source>
</evidence>
<dbReference type="Pfam" id="PF01232">
    <property type="entry name" value="Mannitol_dh"/>
    <property type="match status" value="1"/>
</dbReference>
<dbReference type="OrthoDB" id="271711at2"/>
<feature type="domain" description="Mannitol dehydrogenase C-terminal" evidence="8">
    <location>
        <begin position="296"/>
        <end position="476"/>
    </location>
</feature>
<gene>
    <name evidence="9" type="ORF">B7R22_06995</name>
</gene>
<evidence type="ECO:0000256" key="5">
    <source>
        <dbReference type="ARBA" id="ARBA00023027"/>
    </source>
</evidence>
<dbReference type="GO" id="GO:0019594">
    <property type="term" value="P:mannitol metabolic process"/>
    <property type="evidence" value="ECO:0007669"/>
    <property type="project" value="InterPro"/>
</dbReference>
<dbReference type="InterPro" id="IPR023027">
    <property type="entry name" value="Mannitol_DH_CS"/>
</dbReference>
<organism evidence="9 10">
    <name type="scientific">Subtercola boreus</name>
    <dbReference type="NCBI Taxonomy" id="120213"/>
    <lineage>
        <taxon>Bacteria</taxon>
        <taxon>Bacillati</taxon>
        <taxon>Actinomycetota</taxon>
        <taxon>Actinomycetes</taxon>
        <taxon>Micrococcales</taxon>
        <taxon>Microbacteriaceae</taxon>
        <taxon>Subtercola</taxon>
    </lineage>
</organism>
<evidence type="ECO:0000313" key="10">
    <source>
        <dbReference type="Proteomes" id="UP000256541"/>
    </source>
</evidence>
<evidence type="ECO:0000259" key="8">
    <source>
        <dbReference type="Pfam" id="PF08125"/>
    </source>
</evidence>
<evidence type="ECO:0000256" key="3">
    <source>
        <dbReference type="ARBA" id="ARBA00016219"/>
    </source>
</evidence>
<dbReference type="SUPFAM" id="SSF48179">
    <property type="entry name" value="6-phosphogluconate dehydrogenase C-terminal domain-like"/>
    <property type="match status" value="1"/>
</dbReference>
<dbReference type="EC" id="1.1.1.17" evidence="2"/>
<keyword evidence="4" id="KW-0560">Oxidoreductase</keyword>
<comment type="similarity">
    <text evidence="1">Belongs to the mannitol dehydrogenase family.</text>
</comment>
<keyword evidence="5" id="KW-0520">NAD</keyword>
<feature type="domain" description="Mannitol dehydrogenase N-terminal" evidence="7">
    <location>
        <begin position="37"/>
        <end position="286"/>
    </location>
</feature>
<reference evidence="9 10" key="1">
    <citation type="submission" date="2017-04" db="EMBL/GenBank/DDBJ databases">
        <title>Comparative genome analysis of Subtercola boreus.</title>
        <authorList>
            <person name="Cho Y.-J."/>
            <person name="Cho A."/>
            <person name="Kim O.-S."/>
            <person name="Lee J.-I."/>
        </authorList>
    </citation>
    <scope>NUCLEOTIDE SEQUENCE [LARGE SCALE GENOMIC DNA]</scope>
    <source>
        <strain evidence="9 10">P27479</strain>
    </source>
</reference>
<dbReference type="InterPro" id="IPR036291">
    <property type="entry name" value="NAD(P)-bd_dom_sf"/>
</dbReference>
<dbReference type="Gene3D" id="1.10.1040.10">
    <property type="entry name" value="N-(1-d-carboxylethyl)-l-norvaline Dehydrogenase, domain 2"/>
    <property type="match status" value="1"/>
</dbReference>
<dbReference type="Pfam" id="PF08125">
    <property type="entry name" value="Mannitol_dh_C"/>
    <property type="match status" value="1"/>
</dbReference>
<dbReference type="Proteomes" id="UP000256541">
    <property type="component" value="Unassembled WGS sequence"/>
</dbReference>
<protein>
    <recommendedName>
        <fullName evidence="3">Mannitol-1-phosphate 5-dehydrogenase</fullName>
        <ecNumber evidence="2">1.1.1.17</ecNumber>
    </recommendedName>
</protein>
<dbReference type="GO" id="GO:0008926">
    <property type="term" value="F:mannitol-1-phosphate 5-dehydrogenase activity"/>
    <property type="evidence" value="ECO:0007669"/>
    <property type="project" value="UniProtKB-EC"/>
</dbReference>
<dbReference type="Gene3D" id="3.40.50.720">
    <property type="entry name" value="NAD(P)-binding Rossmann-like Domain"/>
    <property type="match status" value="1"/>
</dbReference>
<sequence length="500" mass="54342">MRLERTAVTHLSTETLHQLAPETVIPTYDRSAVRVGIAHFGVGNFHRSHEAVYVDRCLHLPGNEGWGIVGIGISDTAASREKAAAFHRQDGLYTLTEFAPDGSSHSRVIGSIVSYLHAPTNPEAVLDQLTEPNVRIVSLTITEGGYNLDESTKEFVLTNPDVQADLAGNPPRTVFGFIATALARRRANGIEPFAVISCDNLRHNGDTARKAILGYAAAIDLDLAAWIAEHVSFPNAMVDRIAPYVSATDRDRLNSATGVEDLIPVMSESYLQWVLQDHFPAGRPDLGDVGVQLREDVTLFETVKGRLLNASHVLLSYPALLMGYRLVHDAMADQGLRGLLDIFMEHDVLPLLIEPEGVSLPDYKNLILDRFANPAVGDQLIRIATDGSAKIPVFHSQTITELINGGKVLEREAFLFACYDRYLAGTDDNGEPLGTTEPSLSRNDRDGLDAADGLGLLRVAAFSTLDLPNSPSFVSSYIHLRASIARDGTTKTLSTMLGSV</sequence>
<proteinExistence type="inferred from homology"/>
<dbReference type="SUPFAM" id="SSF51735">
    <property type="entry name" value="NAD(P)-binding Rossmann-fold domains"/>
    <property type="match status" value="1"/>
</dbReference>
<dbReference type="PROSITE" id="PS00974">
    <property type="entry name" value="MANNITOL_DHGENASE"/>
    <property type="match status" value="1"/>
</dbReference>
<dbReference type="InterPro" id="IPR050988">
    <property type="entry name" value="Mannitol_DH/Oxidoreductase"/>
</dbReference>
<evidence type="ECO:0000256" key="2">
    <source>
        <dbReference type="ARBA" id="ARBA00012939"/>
    </source>
</evidence>
<dbReference type="PANTHER" id="PTHR43362:SF1">
    <property type="entry name" value="MANNITOL DEHYDROGENASE 2-RELATED"/>
    <property type="match status" value="1"/>
</dbReference>
<dbReference type="InterPro" id="IPR013131">
    <property type="entry name" value="Mannitol_DH_N"/>
</dbReference>
<evidence type="ECO:0000313" key="9">
    <source>
        <dbReference type="EMBL" id="RFA15074.1"/>
    </source>
</evidence>
<dbReference type="InterPro" id="IPR000669">
    <property type="entry name" value="Mannitol_DH"/>
</dbReference>
<comment type="catalytic activity">
    <reaction evidence="6">
        <text>D-mannitol 1-phosphate + NAD(+) = beta-D-fructose 6-phosphate + NADH + H(+)</text>
        <dbReference type="Rhea" id="RHEA:19661"/>
        <dbReference type="ChEBI" id="CHEBI:15378"/>
        <dbReference type="ChEBI" id="CHEBI:57540"/>
        <dbReference type="ChEBI" id="CHEBI:57634"/>
        <dbReference type="ChEBI" id="CHEBI:57945"/>
        <dbReference type="ChEBI" id="CHEBI:61381"/>
        <dbReference type="EC" id="1.1.1.17"/>
    </reaction>
</comment>
<dbReference type="InterPro" id="IPR013328">
    <property type="entry name" value="6PGD_dom2"/>
</dbReference>
<evidence type="ECO:0000256" key="1">
    <source>
        <dbReference type="ARBA" id="ARBA00006541"/>
    </source>
</evidence>